<evidence type="ECO:0008006" key="4">
    <source>
        <dbReference type="Google" id="ProtNLM"/>
    </source>
</evidence>
<dbReference type="Proteomes" id="UP000271125">
    <property type="component" value="Unassembled WGS sequence"/>
</dbReference>
<evidence type="ECO:0000256" key="1">
    <source>
        <dbReference type="SAM" id="SignalP"/>
    </source>
</evidence>
<evidence type="ECO:0000313" key="2">
    <source>
        <dbReference type="EMBL" id="RKX72701.1"/>
    </source>
</evidence>
<protein>
    <recommendedName>
        <fullName evidence="4">Outer membrane protein beta-barrel domain-containing protein</fullName>
    </recommendedName>
</protein>
<evidence type="ECO:0000313" key="3">
    <source>
        <dbReference type="Proteomes" id="UP000271125"/>
    </source>
</evidence>
<keyword evidence="1" id="KW-0732">Signal</keyword>
<dbReference type="AlphaFoldDB" id="A0A660SRF5"/>
<proteinExistence type="predicted"/>
<feature type="signal peptide" evidence="1">
    <location>
        <begin position="1"/>
        <end position="21"/>
    </location>
</feature>
<dbReference type="EMBL" id="QNBD01000001">
    <property type="protein sequence ID" value="RKX72701.1"/>
    <property type="molecule type" value="Genomic_DNA"/>
</dbReference>
<reference evidence="2 3" key="1">
    <citation type="submission" date="2018-06" db="EMBL/GenBank/DDBJ databases">
        <title>Extensive metabolic versatility and redundancy in microbially diverse, dynamic hydrothermal sediments.</title>
        <authorList>
            <person name="Dombrowski N."/>
            <person name="Teske A."/>
            <person name="Baker B.J."/>
        </authorList>
    </citation>
    <scope>NUCLEOTIDE SEQUENCE [LARGE SCALE GENOMIC DNA]</scope>
    <source>
        <strain evidence="2">B10_G13</strain>
    </source>
</reference>
<gene>
    <name evidence="2" type="ORF">DRP43_00050</name>
</gene>
<sequence length="229" mass="24629">MKLSKLILTLMFAMLLTTSLTGRPIHGGFGGFSYTGMYSDYTNLNQYFTNAGLPAISNSLYFNEGGAGYGIINNIIIGGSSISSNTVSENNNITAYINAEGSFFELGYMFDIIQYIDIFPIIGFGSMNYKIALRPELGDITFDSLLLTPARVSTLDKNSIAGHISGNIMFKLPFASEHAFVGLMLGGGYIIAPSFGNWKLDDGSIVRNGPEMPLGTPYGRVCIVFGGGN</sequence>
<comment type="caution">
    <text evidence="2">The sequence shown here is derived from an EMBL/GenBank/DDBJ whole genome shotgun (WGS) entry which is preliminary data.</text>
</comment>
<organism evidence="2 3">
    <name type="scientific">candidate division TA06 bacterium</name>
    <dbReference type="NCBI Taxonomy" id="2250710"/>
    <lineage>
        <taxon>Bacteria</taxon>
        <taxon>Bacteria division TA06</taxon>
    </lineage>
</organism>
<name>A0A660SRF5_UNCT6</name>
<accession>A0A660SRF5</accession>
<feature type="chain" id="PRO_5024787717" description="Outer membrane protein beta-barrel domain-containing protein" evidence="1">
    <location>
        <begin position="22"/>
        <end position="229"/>
    </location>
</feature>